<sequence length="306" mass="34682">MGVKVEEPPQDQPQNQPKEVIELPVADSESEIVIQEHEPLEEFVFELLLKEYVHDANDKPCEKATKKRRKNLLTWFKGNVLQMKGSEGLDIVAEWSWLFDMMNMCQLKDTAAALNSIKLSGKRFSNVDIEDLHHQCHERRKTKDKMTSVLNAKKPLVVSLDQCKAYAATVPVQPLPDGLLAIFISAAVGLRCDPVYLTCAKTDDYPYLEVEGEHLWMRGPIMSAKAKDKGYSINVLIDPAFASHIAVSSIPELNSASTVDFRKAHVTHDLGLYKRNAMTYEELNAWFSARRHSLAVLDHYYRPDAE</sequence>
<organism evidence="1 2">
    <name type="scientific">Allomyces macrogynus (strain ATCC 38327)</name>
    <name type="common">Allomyces javanicus var. macrogynus</name>
    <dbReference type="NCBI Taxonomy" id="578462"/>
    <lineage>
        <taxon>Eukaryota</taxon>
        <taxon>Fungi</taxon>
        <taxon>Fungi incertae sedis</taxon>
        <taxon>Blastocladiomycota</taxon>
        <taxon>Blastocladiomycetes</taxon>
        <taxon>Blastocladiales</taxon>
        <taxon>Blastocladiaceae</taxon>
        <taxon>Allomyces</taxon>
    </lineage>
</organism>
<reference evidence="2" key="2">
    <citation type="submission" date="2009-11" db="EMBL/GenBank/DDBJ databases">
        <title>The Genome Sequence of Allomyces macrogynus strain ATCC 38327.</title>
        <authorList>
            <consortium name="The Broad Institute Genome Sequencing Platform"/>
            <person name="Russ C."/>
            <person name="Cuomo C."/>
            <person name="Shea T."/>
            <person name="Young S.K."/>
            <person name="Zeng Q."/>
            <person name="Koehrsen M."/>
            <person name="Haas B."/>
            <person name="Borodovsky M."/>
            <person name="Guigo R."/>
            <person name="Alvarado L."/>
            <person name="Berlin A."/>
            <person name="Borenstein D."/>
            <person name="Chen Z."/>
            <person name="Engels R."/>
            <person name="Freedman E."/>
            <person name="Gellesch M."/>
            <person name="Goldberg J."/>
            <person name="Griggs A."/>
            <person name="Gujja S."/>
            <person name="Heiman D."/>
            <person name="Hepburn T."/>
            <person name="Howarth C."/>
            <person name="Jen D."/>
            <person name="Larson L."/>
            <person name="Lewis B."/>
            <person name="Mehta T."/>
            <person name="Park D."/>
            <person name="Pearson M."/>
            <person name="Roberts A."/>
            <person name="Saif S."/>
            <person name="Shenoy N."/>
            <person name="Sisk P."/>
            <person name="Stolte C."/>
            <person name="Sykes S."/>
            <person name="Walk T."/>
            <person name="White J."/>
            <person name="Yandava C."/>
            <person name="Burger G."/>
            <person name="Gray M.W."/>
            <person name="Holland P.W.H."/>
            <person name="King N."/>
            <person name="Lang F.B.F."/>
            <person name="Roger A.J."/>
            <person name="Ruiz-Trillo I."/>
            <person name="Lander E."/>
            <person name="Nusbaum C."/>
        </authorList>
    </citation>
    <scope>NUCLEOTIDE SEQUENCE [LARGE SCALE GENOMIC DNA]</scope>
    <source>
        <strain evidence="2">ATCC 38327</strain>
    </source>
</reference>
<evidence type="ECO:0000313" key="1">
    <source>
        <dbReference type="EMBL" id="KNE63708.1"/>
    </source>
</evidence>
<reference evidence="1 2" key="1">
    <citation type="submission" date="2009-11" db="EMBL/GenBank/DDBJ databases">
        <title>Annotation of Allomyces macrogynus ATCC 38327.</title>
        <authorList>
            <consortium name="The Broad Institute Genome Sequencing Platform"/>
            <person name="Russ C."/>
            <person name="Cuomo C."/>
            <person name="Burger G."/>
            <person name="Gray M.W."/>
            <person name="Holland P.W.H."/>
            <person name="King N."/>
            <person name="Lang F.B.F."/>
            <person name="Roger A.J."/>
            <person name="Ruiz-Trillo I."/>
            <person name="Young S.K."/>
            <person name="Zeng Q."/>
            <person name="Gargeya S."/>
            <person name="Fitzgerald M."/>
            <person name="Haas B."/>
            <person name="Abouelleil A."/>
            <person name="Alvarado L."/>
            <person name="Arachchi H.M."/>
            <person name="Berlin A."/>
            <person name="Chapman S.B."/>
            <person name="Gearin G."/>
            <person name="Goldberg J."/>
            <person name="Griggs A."/>
            <person name="Gujja S."/>
            <person name="Hansen M."/>
            <person name="Heiman D."/>
            <person name="Howarth C."/>
            <person name="Larimer J."/>
            <person name="Lui A."/>
            <person name="MacDonald P.J.P."/>
            <person name="McCowen C."/>
            <person name="Montmayeur A."/>
            <person name="Murphy C."/>
            <person name="Neiman D."/>
            <person name="Pearson M."/>
            <person name="Priest M."/>
            <person name="Roberts A."/>
            <person name="Saif S."/>
            <person name="Shea T."/>
            <person name="Sisk P."/>
            <person name="Stolte C."/>
            <person name="Sykes S."/>
            <person name="Wortman J."/>
            <person name="Nusbaum C."/>
            <person name="Birren B."/>
        </authorList>
    </citation>
    <scope>NUCLEOTIDE SEQUENCE [LARGE SCALE GENOMIC DNA]</scope>
    <source>
        <strain evidence="1 2">ATCC 38327</strain>
    </source>
</reference>
<gene>
    <name evidence="1" type="ORF">AMAG_19036</name>
</gene>
<dbReference type="Proteomes" id="UP000054350">
    <property type="component" value="Unassembled WGS sequence"/>
</dbReference>
<dbReference type="EMBL" id="GG745342">
    <property type="protein sequence ID" value="KNE63708.1"/>
    <property type="molecule type" value="Genomic_DNA"/>
</dbReference>
<evidence type="ECO:0000313" key="2">
    <source>
        <dbReference type="Proteomes" id="UP000054350"/>
    </source>
</evidence>
<dbReference type="AlphaFoldDB" id="A0A0L0SMK5"/>
<protein>
    <submittedName>
        <fullName evidence="1">Uncharacterized protein</fullName>
    </submittedName>
</protein>
<name>A0A0L0SMK5_ALLM3</name>
<keyword evidence="2" id="KW-1185">Reference proteome</keyword>
<dbReference type="VEuPathDB" id="FungiDB:AMAG_19036"/>
<proteinExistence type="predicted"/>
<accession>A0A0L0SMK5</accession>